<dbReference type="InterPro" id="IPR013785">
    <property type="entry name" value="Aldolase_TIM"/>
</dbReference>
<dbReference type="SUPFAM" id="SSF51366">
    <property type="entry name" value="Ribulose-phoshate binding barrel"/>
    <property type="match status" value="1"/>
</dbReference>
<evidence type="ECO:0000256" key="3">
    <source>
        <dbReference type="ARBA" id="ARBA00012572"/>
    </source>
</evidence>
<keyword evidence="12" id="KW-1185">Reference proteome</keyword>
<evidence type="ECO:0000256" key="7">
    <source>
        <dbReference type="ARBA" id="ARBA00023141"/>
    </source>
</evidence>
<evidence type="ECO:0000256" key="4">
    <source>
        <dbReference type="ARBA" id="ARBA00022272"/>
    </source>
</evidence>
<gene>
    <name evidence="9" type="primary">trpF</name>
    <name evidence="11" type="ORF">ACFPK2_15180</name>
</gene>
<keyword evidence="8 9" id="KW-0413">Isomerase</keyword>
<dbReference type="PANTHER" id="PTHR42894:SF1">
    <property type="entry name" value="N-(5'-PHOSPHORIBOSYL)ANTHRANILATE ISOMERASE"/>
    <property type="match status" value="1"/>
</dbReference>
<dbReference type="PANTHER" id="PTHR42894">
    <property type="entry name" value="N-(5'-PHOSPHORIBOSYL)ANTHRANILATE ISOMERASE"/>
    <property type="match status" value="1"/>
</dbReference>
<dbReference type="InterPro" id="IPR044643">
    <property type="entry name" value="TrpF_fam"/>
</dbReference>
<dbReference type="HAMAP" id="MF_00135">
    <property type="entry name" value="PRAI"/>
    <property type="match status" value="1"/>
</dbReference>
<evidence type="ECO:0000256" key="2">
    <source>
        <dbReference type="ARBA" id="ARBA00004664"/>
    </source>
</evidence>
<evidence type="ECO:0000256" key="8">
    <source>
        <dbReference type="ARBA" id="ARBA00023235"/>
    </source>
</evidence>
<keyword evidence="7 9" id="KW-0057">Aromatic amino acid biosynthesis</keyword>
<organism evidence="11 12">
    <name type="scientific">Bosea minatitlanensis</name>
    <dbReference type="NCBI Taxonomy" id="128782"/>
    <lineage>
        <taxon>Bacteria</taxon>
        <taxon>Pseudomonadati</taxon>
        <taxon>Pseudomonadota</taxon>
        <taxon>Alphaproteobacteria</taxon>
        <taxon>Hyphomicrobiales</taxon>
        <taxon>Boseaceae</taxon>
        <taxon>Bosea</taxon>
    </lineage>
</organism>
<dbReference type="EMBL" id="JBHSLI010000006">
    <property type="protein sequence ID" value="MFC5294329.1"/>
    <property type="molecule type" value="Genomic_DNA"/>
</dbReference>
<evidence type="ECO:0000256" key="1">
    <source>
        <dbReference type="ARBA" id="ARBA00001164"/>
    </source>
</evidence>
<accession>A0ABW0F8I3</accession>
<keyword evidence="6 9" id="KW-0822">Tryptophan biosynthesis</keyword>
<dbReference type="Proteomes" id="UP001595976">
    <property type="component" value="Unassembled WGS sequence"/>
</dbReference>
<dbReference type="InterPro" id="IPR011060">
    <property type="entry name" value="RibuloseP-bd_barrel"/>
</dbReference>
<evidence type="ECO:0000313" key="12">
    <source>
        <dbReference type="Proteomes" id="UP001595976"/>
    </source>
</evidence>
<dbReference type="GO" id="GO:0004640">
    <property type="term" value="F:phosphoribosylanthranilate isomerase activity"/>
    <property type="evidence" value="ECO:0007669"/>
    <property type="project" value="UniProtKB-EC"/>
</dbReference>
<comment type="catalytic activity">
    <reaction evidence="1 9">
        <text>N-(5-phospho-beta-D-ribosyl)anthranilate = 1-(2-carboxyphenylamino)-1-deoxy-D-ribulose 5-phosphate</text>
        <dbReference type="Rhea" id="RHEA:21540"/>
        <dbReference type="ChEBI" id="CHEBI:18277"/>
        <dbReference type="ChEBI" id="CHEBI:58613"/>
        <dbReference type="EC" id="5.3.1.24"/>
    </reaction>
</comment>
<dbReference type="EC" id="5.3.1.24" evidence="3 9"/>
<dbReference type="NCBIfam" id="NF002295">
    <property type="entry name" value="PRK01222.1-1"/>
    <property type="match status" value="1"/>
</dbReference>
<proteinExistence type="inferred from homology"/>
<reference evidence="12" key="1">
    <citation type="journal article" date="2019" name="Int. J. Syst. Evol. Microbiol.">
        <title>The Global Catalogue of Microorganisms (GCM) 10K type strain sequencing project: providing services to taxonomists for standard genome sequencing and annotation.</title>
        <authorList>
            <consortium name="The Broad Institute Genomics Platform"/>
            <consortium name="The Broad Institute Genome Sequencing Center for Infectious Disease"/>
            <person name="Wu L."/>
            <person name="Ma J."/>
        </authorList>
    </citation>
    <scope>NUCLEOTIDE SEQUENCE [LARGE SCALE GENOMIC DNA]</scope>
    <source>
        <strain evidence="12">CGMCC 1.15643</strain>
    </source>
</reference>
<evidence type="ECO:0000259" key="10">
    <source>
        <dbReference type="Pfam" id="PF00697"/>
    </source>
</evidence>
<evidence type="ECO:0000256" key="6">
    <source>
        <dbReference type="ARBA" id="ARBA00022822"/>
    </source>
</evidence>
<evidence type="ECO:0000313" key="11">
    <source>
        <dbReference type="EMBL" id="MFC5294329.1"/>
    </source>
</evidence>
<evidence type="ECO:0000256" key="9">
    <source>
        <dbReference type="HAMAP-Rule" id="MF_00135"/>
    </source>
</evidence>
<dbReference type="InterPro" id="IPR001240">
    <property type="entry name" value="PRAI_dom"/>
</dbReference>
<sequence>MNAPVPFAIKICGLSTPETLEAALGAGADMIGLNFHPKSPRFVTLERARELAAMARGRTAIVALIVDWDGRRAAELVEALKPDWLQLHGSETPDETAALRRVAGRPVMKALGIAGAEDLGAVAAYRGAADRILLDAKPPKDAAFPGGHGRPFDWSLLAGLDPAQPFMLSGGLDPANVAQAIGLTRPAGVDVSSGVESAPGVKDPARIAEFIAAARKAAAAVQEGSQA</sequence>
<protein>
    <recommendedName>
        <fullName evidence="4 9">N-(5'-phosphoribosyl)anthranilate isomerase</fullName>
        <shortName evidence="9">PRAI</shortName>
        <ecNumber evidence="3 9">5.3.1.24</ecNumber>
    </recommendedName>
</protein>
<keyword evidence="5 9" id="KW-0028">Amino-acid biosynthesis</keyword>
<dbReference type="RefSeq" id="WP_158446531.1">
    <property type="nucleotide sequence ID" value="NZ_JAOAOS010000009.1"/>
</dbReference>
<dbReference type="Pfam" id="PF00697">
    <property type="entry name" value="PRAI"/>
    <property type="match status" value="1"/>
</dbReference>
<evidence type="ECO:0000256" key="5">
    <source>
        <dbReference type="ARBA" id="ARBA00022605"/>
    </source>
</evidence>
<comment type="caution">
    <text evidence="11">The sequence shown here is derived from an EMBL/GenBank/DDBJ whole genome shotgun (WGS) entry which is preliminary data.</text>
</comment>
<comment type="similarity">
    <text evidence="9">Belongs to the TrpF family.</text>
</comment>
<name>A0ABW0F8I3_9HYPH</name>
<feature type="domain" description="N-(5'phosphoribosyl) anthranilate isomerase (PRAI)" evidence="10">
    <location>
        <begin position="9"/>
        <end position="212"/>
    </location>
</feature>
<dbReference type="Gene3D" id="3.20.20.70">
    <property type="entry name" value="Aldolase class I"/>
    <property type="match status" value="1"/>
</dbReference>
<comment type="pathway">
    <text evidence="2 9">Amino-acid biosynthesis; L-tryptophan biosynthesis; L-tryptophan from chorismate: step 3/5.</text>
</comment>
<dbReference type="CDD" id="cd00405">
    <property type="entry name" value="PRAI"/>
    <property type="match status" value="1"/>
</dbReference>